<name>A0ABY4M2H0_9ACTN</name>
<reference evidence="1" key="1">
    <citation type="submission" date="2021-10" db="EMBL/GenBank/DDBJ databases">
        <title>Streptomyces nigrumlapis sp.nov.,an antimicrobial producing actinobacterium isolated from Black Gobi rocks.</title>
        <authorList>
            <person name="Wen Y."/>
            <person name="Zhang W."/>
            <person name="Liu X.G."/>
        </authorList>
    </citation>
    <scope>NUCLEOTIDE SEQUENCE</scope>
    <source>
        <strain evidence="1">ST13-2-2</strain>
    </source>
</reference>
<dbReference type="Proteomes" id="UP000830115">
    <property type="component" value="Chromosome"/>
</dbReference>
<evidence type="ECO:0000313" key="2">
    <source>
        <dbReference type="Proteomes" id="UP000830115"/>
    </source>
</evidence>
<sequence>MTIPSRPCSPALDEVNAEIRRLMEEPVCARRTEEYFRLLSLWTEAARSSTPWTKAA</sequence>
<accession>A0ABY4M2H0</accession>
<protein>
    <submittedName>
        <fullName evidence="1">AAA-like domain-containing protein</fullName>
    </submittedName>
</protein>
<keyword evidence="2" id="KW-1185">Reference proteome</keyword>
<dbReference type="EMBL" id="CP086322">
    <property type="protein sequence ID" value="UQA91393.1"/>
    <property type="molecule type" value="Genomic_DNA"/>
</dbReference>
<gene>
    <name evidence="1" type="ORF">K9S39_05415</name>
</gene>
<dbReference type="RefSeq" id="WP_248862220.1">
    <property type="nucleotide sequence ID" value="NZ_CP086322.1"/>
</dbReference>
<evidence type="ECO:0000313" key="1">
    <source>
        <dbReference type="EMBL" id="UQA91393.1"/>
    </source>
</evidence>
<proteinExistence type="predicted"/>
<organism evidence="1 2">
    <name type="scientific">Streptomyces halobius</name>
    <dbReference type="NCBI Taxonomy" id="2879846"/>
    <lineage>
        <taxon>Bacteria</taxon>
        <taxon>Bacillati</taxon>
        <taxon>Actinomycetota</taxon>
        <taxon>Actinomycetes</taxon>
        <taxon>Kitasatosporales</taxon>
        <taxon>Streptomycetaceae</taxon>
        <taxon>Streptomyces</taxon>
    </lineage>
</organism>